<dbReference type="GO" id="GO:0042742">
    <property type="term" value="P:defense response to bacterium"/>
    <property type="evidence" value="ECO:0007669"/>
    <property type="project" value="UniProtKB-KW"/>
</dbReference>
<keyword evidence="2" id="KW-0081">Bacteriolytic enzyme</keyword>
<dbReference type="RefSeq" id="WP_136933088.1">
    <property type="nucleotide sequence ID" value="NZ_SSMQ01000043.1"/>
</dbReference>
<dbReference type="OrthoDB" id="9778545at2"/>
<comment type="caution">
    <text evidence="3">The sequence shown here is derived from an EMBL/GenBank/DDBJ whole genome shotgun (WGS) entry which is preliminary data.</text>
</comment>
<dbReference type="InterPro" id="IPR023347">
    <property type="entry name" value="Lysozyme_dom_sf"/>
</dbReference>
<dbReference type="Proteomes" id="UP000309215">
    <property type="component" value="Unassembled WGS sequence"/>
</dbReference>
<dbReference type="GO" id="GO:0003796">
    <property type="term" value="F:lysozyme activity"/>
    <property type="evidence" value="ECO:0007669"/>
    <property type="project" value="InterPro"/>
</dbReference>
<protein>
    <submittedName>
        <fullName evidence="3">Uncharacterized protein</fullName>
    </submittedName>
</protein>
<organism evidence="3 4">
    <name type="scientific">Polyangium fumosum</name>
    <dbReference type="NCBI Taxonomy" id="889272"/>
    <lineage>
        <taxon>Bacteria</taxon>
        <taxon>Pseudomonadati</taxon>
        <taxon>Myxococcota</taxon>
        <taxon>Polyangia</taxon>
        <taxon>Polyangiales</taxon>
        <taxon>Polyangiaceae</taxon>
        <taxon>Polyangium</taxon>
    </lineage>
</organism>
<gene>
    <name evidence="3" type="ORF">E8A74_32950</name>
</gene>
<evidence type="ECO:0000313" key="4">
    <source>
        <dbReference type="Proteomes" id="UP000309215"/>
    </source>
</evidence>
<dbReference type="SUPFAM" id="SSF53955">
    <property type="entry name" value="Lysozyme-like"/>
    <property type="match status" value="1"/>
</dbReference>
<dbReference type="EMBL" id="SSMQ01000043">
    <property type="protein sequence ID" value="TKD00949.1"/>
    <property type="molecule type" value="Genomic_DNA"/>
</dbReference>
<evidence type="ECO:0000256" key="1">
    <source>
        <dbReference type="ARBA" id="ARBA00022529"/>
    </source>
</evidence>
<keyword evidence="4" id="KW-1185">Reference proteome</keyword>
<dbReference type="Gene3D" id="1.10.530.40">
    <property type="match status" value="1"/>
</dbReference>
<evidence type="ECO:0000313" key="3">
    <source>
        <dbReference type="EMBL" id="TKD00949.1"/>
    </source>
</evidence>
<keyword evidence="1" id="KW-0929">Antimicrobial</keyword>
<dbReference type="AlphaFoldDB" id="A0A4U1J1N0"/>
<dbReference type="GO" id="GO:0031640">
    <property type="term" value="P:killing of cells of another organism"/>
    <property type="evidence" value="ECO:0007669"/>
    <property type="project" value="UniProtKB-KW"/>
</dbReference>
<dbReference type="InterPro" id="IPR023346">
    <property type="entry name" value="Lysozyme-like_dom_sf"/>
</dbReference>
<evidence type="ECO:0000256" key="2">
    <source>
        <dbReference type="ARBA" id="ARBA00022638"/>
    </source>
</evidence>
<accession>A0A4U1J1N0</accession>
<reference evidence="3 4" key="1">
    <citation type="submission" date="2019-04" db="EMBL/GenBank/DDBJ databases">
        <authorList>
            <person name="Li Y."/>
            <person name="Wang J."/>
        </authorList>
    </citation>
    <scope>NUCLEOTIDE SEQUENCE [LARGE SCALE GENOMIC DNA]</scope>
    <source>
        <strain evidence="3 4">DSM 14668</strain>
    </source>
</reference>
<name>A0A4U1J1N0_9BACT</name>
<sequence length="228" mass="25323">MDISQEAIDLIIAWEVAGGERELARSLYDRRYTHPHWPGNEASGLTIGIGYDLRHQTNNFEGDWKMRLSALPVPDAYDRLRAYLGVGGSRAAERATRDISIPWDDAMIVFRIRRLPSYIDLAKSAFPGVDTLGPHAWGALTSLVYNCGTKTKDKPLKKKAYDSIRAAIAARSIRGVADGIREMKAFHTAATPEIARGLHRRRDAEAALVMRTWILEAGEVVKPNLSVA</sequence>
<proteinExistence type="predicted"/>